<proteinExistence type="inferred from homology"/>
<dbReference type="AlphaFoldDB" id="A0A7W3N366"/>
<protein>
    <submittedName>
        <fullName evidence="4">Uncharacterized protein (TIGR01777 family)</fullName>
    </submittedName>
</protein>
<dbReference type="PANTHER" id="PTHR11092:SF0">
    <property type="entry name" value="EPIMERASE FAMILY PROTEIN SDR39U1"/>
    <property type="match status" value="1"/>
</dbReference>
<evidence type="ECO:0000256" key="1">
    <source>
        <dbReference type="ARBA" id="ARBA00009353"/>
    </source>
</evidence>
<dbReference type="PANTHER" id="PTHR11092">
    <property type="entry name" value="SUGAR NUCLEOTIDE EPIMERASE RELATED"/>
    <property type="match status" value="1"/>
</dbReference>
<dbReference type="EMBL" id="JACJII010000001">
    <property type="protein sequence ID" value="MBA9006699.1"/>
    <property type="molecule type" value="Genomic_DNA"/>
</dbReference>
<dbReference type="RefSeq" id="WP_182707517.1">
    <property type="nucleotide sequence ID" value="NZ_JACJII010000001.1"/>
</dbReference>
<dbReference type="InterPro" id="IPR001509">
    <property type="entry name" value="Epimerase_deHydtase"/>
</dbReference>
<dbReference type="SUPFAM" id="SSF51735">
    <property type="entry name" value="NAD(P)-binding Rossmann-fold domains"/>
    <property type="match status" value="1"/>
</dbReference>
<dbReference type="InterPro" id="IPR036291">
    <property type="entry name" value="NAD(P)-bd_dom_sf"/>
</dbReference>
<organism evidence="4 5">
    <name type="scientific">Thermomonospora cellulosilytica</name>
    <dbReference type="NCBI Taxonomy" id="1411118"/>
    <lineage>
        <taxon>Bacteria</taxon>
        <taxon>Bacillati</taxon>
        <taxon>Actinomycetota</taxon>
        <taxon>Actinomycetes</taxon>
        <taxon>Streptosporangiales</taxon>
        <taxon>Thermomonosporaceae</taxon>
        <taxon>Thermomonospora</taxon>
    </lineage>
</organism>
<reference evidence="4 5" key="1">
    <citation type="submission" date="2020-08" db="EMBL/GenBank/DDBJ databases">
        <title>Sequencing the genomes of 1000 actinobacteria strains.</title>
        <authorList>
            <person name="Klenk H.-P."/>
        </authorList>
    </citation>
    <scope>NUCLEOTIDE SEQUENCE [LARGE SCALE GENOMIC DNA]</scope>
    <source>
        <strain evidence="4 5">DSM 45823</strain>
    </source>
</reference>
<dbReference type="Gene3D" id="3.40.50.720">
    <property type="entry name" value="NAD(P)-binding Rossmann-like Domain"/>
    <property type="match status" value="1"/>
</dbReference>
<feature type="domain" description="DUF1731" evidence="3">
    <location>
        <begin position="247"/>
        <end position="293"/>
    </location>
</feature>
<dbReference type="NCBIfam" id="TIGR01777">
    <property type="entry name" value="yfcH"/>
    <property type="match status" value="1"/>
</dbReference>
<dbReference type="InterPro" id="IPR013549">
    <property type="entry name" value="DUF1731"/>
</dbReference>
<evidence type="ECO:0000313" key="5">
    <source>
        <dbReference type="Proteomes" id="UP000539313"/>
    </source>
</evidence>
<keyword evidence="5" id="KW-1185">Reference proteome</keyword>
<evidence type="ECO:0000313" key="4">
    <source>
        <dbReference type="EMBL" id="MBA9006699.1"/>
    </source>
</evidence>
<dbReference type="InterPro" id="IPR010099">
    <property type="entry name" value="SDR39U1"/>
</dbReference>
<accession>A0A7W3N366</accession>
<dbReference type="Pfam" id="PF08338">
    <property type="entry name" value="DUF1731"/>
    <property type="match status" value="1"/>
</dbReference>
<comment type="caution">
    <text evidence="4">The sequence shown here is derived from an EMBL/GenBank/DDBJ whole genome shotgun (WGS) entry which is preliminary data.</text>
</comment>
<comment type="similarity">
    <text evidence="1">Belongs to the NAD(P)-dependent epimerase/dehydratase family. SDR39U1 subfamily.</text>
</comment>
<sequence length="298" mass="31473">MRIAITGASGFIGGALARSLEADGHRVLRLVRREPKGPAEARWEPGGGVDTAALEGVHAVVHLAGAGVGDRRWTEGYKRRIRDSRIHGTATIATAMAGLSDRPAVLVSGSGVGYYGDTGDREADEDSPQGGGFLAQVVADWEAAARPAADAGIRVVLARTGMVLGRDGRALGRRLLPLFRLGLGGRLGSGRQYMSWISLTDQVAALRFLIDSGLSGPVNLTAPRPVTNAEFTRTLGRAVRRPAPWAVPAFALRIAVGGFAEEGVLFSQRVLPRRLTEAGFRFAHEDLAGALAAELISR</sequence>
<evidence type="ECO:0000259" key="3">
    <source>
        <dbReference type="Pfam" id="PF08338"/>
    </source>
</evidence>
<dbReference type="Pfam" id="PF01370">
    <property type="entry name" value="Epimerase"/>
    <property type="match status" value="1"/>
</dbReference>
<feature type="domain" description="NAD-dependent epimerase/dehydratase" evidence="2">
    <location>
        <begin position="3"/>
        <end position="212"/>
    </location>
</feature>
<gene>
    <name evidence="4" type="ORF">HNR21_005581</name>
</gene>
<dbReference type="Proteomes" id="UP000539313">
    <property type="component" value="Unassembled WGS sequence"/>
</dbReference>
<name>A0A7W3N366_9ACTN</name>
<evidence type="ECO:0000259" key="2">
    <source>
        <dbReference type="Pfam" id="PF01370"/>
    </source>
</evidence>